<evidence type="ECO:0000259" key="3">
    <source>
        <dbReference type="Pfam" id="PF13717"/>
    </source>
</evidence>
<feature type="compositionally biased region" description="Basic and acidic residues" evidence="1">
    <location>
        <begin position="191"/>
        <end position="207"/>
    </location>
</feature>
<evidence type="ECO:0000256" key="1">
    <source>
        <dbReference type="SAM" id="MobiDB-lite"/>
    </source>
</evidence>
<accession>A0A1G8JJ86</accession>
<reference evidence="4 5" key="1">
    <citation type="submission" date="2016-10" db="EMBL/GenBank/DDBJ databases">
        <authorList>
            <person name="de Groot N.N."/>
        </authorList>
    </citation>
    <scope>NUCLEOTIDE SEQUENCE [LARGE SCALE GENOMIC DNA]</scope>
    <source>
        <strain evidence="4 5">DSM 28010</strain>
    </source>
</reference>
<gene>
    <name evidence="4" type="ORF">SAMN05421850_102167</name>
</gene>
<dbReference type="EMBL" id="FNEB01000002">
    <property type="protein sequence ID" value="SDI31359.1"/>
    <property type="molecule type" value="Genomic_DNA"/>
</dbReference>
<feature type="compositionally biased region" description="Acidic residues" evidence="1">
    <location>
        <begin position="95"/>
        <end position="104"/>
    </location>
</feature>
<feature type="compositionally biased region" description="Acidic residues" evidence="1">
    <location>
        <begin position="46"/>
        <end position="64"/>
    </location>
</feature>
<feature type="compositionally biased region" description="Basic and acidic residues" evidence="1">
    <location>
        <begin position="253"/>
        <end position="267"/>
    </location>
</feature>
<proteinExistence type="predicted"/>
<organism evidence="4 5">
    <name type="scientific">Lutimaribacter saemankumensis</name>
    <dbReference type="NCBI Taxonomy" id="490829"/>
    <lineage>
        <taxon>Bacteria</taxon>
        <taxon>Pseudomonadati</taxon>
        <taxon>Pseudomonadota</taxon>
        <taxon>Alphaproteobacteria</taxon>
        <taxon>Rhodobacterales</taxon>
        <taxon>Roseobacteraceae</taxon>
        <taxon>Lutimaribacter</taxon>
    </lineage>
</organism>
<keyword evidence="2" id="KW-0812">Transmembrane</keyword>
<feature type="transmembrane region" description="Helical" evidence="2">
    <location>
        <begin position="286"/>
        <end position="304"/>
    </location>
</feature>
<dbReference type="Proteomes" id="UP000199340">
    <property type="component" value="Unassembled WGS sequence"/>
</dbReference>
<protein>
    <submittedName>
        <fullName evidence="4">MJ0042 family finger-like domain-containing protein</fullName>
    </submittedName>
</protein>
<feature type="compositionally biased region" description="Acidic residues" evidence="1">
    <location>
        <begin position="126"/>
        <end position="139"/>
    </location>
</feature>
<dbReference type="RefSeq" id="WP_090027390.1">
    <property type="nucleotide sequence ID" value="NZ_FNEB01000002.1"/>
</dbReference>
<dbReference type="Pfam" id="PF13717">
    <property type="entry name" value="Zn_ribbon_4"/>
    <property type="match status" value="1"/>
</dbReference>
<dbReference type="NCBIfam" id="TIGR02098">
    <property type="entry name" value="MJ0042_CXXC"/>
    <property type="match status" value="1"/>
</dbReference>
<evidence type="ECO:0000313" key="5">
    <source>
        <dbReference type="Proteomes" id="UP000199340"/>
    </source>
</evidence>
<feature type="region of interest" description="Disordered" evidence="1">
    <location>
        <begin position="241"/>
        <end position="279"/>
    </location>
</feature>
<keyword evidence="2" id="KW-1133">Transmembrane helix</keyword>
<evidence type="ECO:0000256" key="2">
    <source>
        <dbReference type="SAM" id="Phobius"/>
    </source>
</evidence>
<dbReference type="InterPro" id="IPR011723">
    <property type="entry name" value="Znf/thioredoxin_put"/>
</dbReference>
<name>A0A1G8JJ86_9RHOB</name>
<sequence length="350" mass="38498">MRLVCPNCGAQYEVPDDVIPQGGRDVQCSNCGHTWFQVHPDQDPGLAEDLEEAPAQDDFDDTMDEPAAPPDTRPIWDEADDDLPLSDDLRPEANDTWDEDEEGEVTPPWETQDVTPAQDVPAPPVEDYEDDYESWDEEAPAATEPRRNLDPNVADLLREEAEREARQRAAERGGLETQPELGLTQSDEDEFTRRQREAQERMARLRGEPAPADADTRQEAEAAAMSAAAAEAAASRRDLLPDIDEINSTLRSTSDRRPASAAGDHETPGPAPAAAPETRPGGFRRGFSIVVLLMVLAIALYVLAPRLAEMVPALRGPLAAYVEVMNGLRLWIDEQLRGVLGWLDSMSDQG</sequence>
<feature type="domain" description="Zinc finger/thioredoxin putative" evidence="3">
    <location>
        <begin position="1"/>
        <end position="36"/>
    </location>
</feature>
<dbReference type="STRING" id="490829.SAMN05421850_102167"/>
<keyword evidence="2" id="KW-0472">Membrane</keyword>
<feature type="compositionally biased region" description="Basic and acidic residues" evidence="1">
    <location>
        <begin position="156"/>
        <end position="174"/>
    </location>
</feature>
<feature type="region of interest" description="Disordered" evidence="1">
    <location>
        <begin position="39"/>
        <end position="229"/>
    </location>
</feature>
<keyword evidence="5" id="KW-1185">Reference proteome</keyword>
<dbReference type="AlphaFoldDB" id="A0A1G8JJ86"/>
<evidence type="ECO:0000313" key="4">
    <source>
        <dbReference type="EMBL" id="SDI31359.1"/>
    </source>
</evidence>
<dbReference type="OrthoDB" id="7159357at2"/>